<dbReference type="CDD" id="cd04623">
    <property type="entry name" value="CBS_pair_bac_euk"/>
    <property type="match status" value="1"/>
</dbReference>
<dbReference type="PANTHER" id="PTHR43080">
    <property type="entry name" value="CBS DOMAIN-CONTAINING PROTEIN CBSX3, MITOCHONDRIAL"/>
    <property type="match status" value="1"/>
</dbReference>
<dbReference type="InterPro" id="IPR044725">
    <property type="entry name" value="CBSX3_CBS_dom"/>
</dbReference>
<dbReference type="PROSITE" id="PS51371">
    <property type="entry name" value="CBS"/>
    <property type="match status" value="2"/>
</dbReference>
<dbReference type="InterPro" id="IPR046342">
    <property type="entry name" value="CBS_dom_sf"/>
</dbReference>
<dbReference type="SUPFAM" id="SSF54631">
    <property type="entry name" value="CBS-domain pair"/>
    <property type="match status" value="1"/>
</dbReference>
<dbReference type="InterPro" id="IPR000644">
    <property type="entry name" value="CBS_dom"/>
</dbReference>
<keyword evidence="1 2" id="KW-0129">CBS domain</keyword>
<protein>
    <submittedName>
        <fullName evidence="4">CBS domain-containing protein</fullName>
    </submittedName>
</protein>
<evidence type="ECO:0000259" key="3">
    <source>
        <dbReference type="PROSITE" id="PS51371"/>
    </source>
</evidence>
<dbReference type="AlphaFoldDB" id="A0A7X9FUD4"/>
<comment type="caution">
    <text evidence="4">The sequence shown here is derived from an EMBL/GenBank/DDBJ whole genome shotgun (WGS) entry which is preliminary data.</text>
</comment>
<accession>A0A7X9FUD4</accession>
<reference evidence="4 5" key="1">
    <citation type="journal article" date="2020" name="Biotechnol. Biofuels">
        <title>New insights from the biogas microbiome by comprehensive genome-resolved metagenomics of nearly 1600 species originating from multiple anaerobic digesters.</title>
        <authorList>
            <person name="Campanaro S."/>
            <person name="Treu L."/>
            <person name="Rodriguez-R L.M."/>
            <person name="Kovalovszki A."/>
            <person name="Ziels R.M."/>
            <person name="Maus I."/>
            <person name="Zhu X."/>
            <person name="Kougias P.G."/>
            <person name="Basile A."/>
            <person name="Luo G."/>
            <person name="Schluter A."/>
            <person name="Konstantinidis K.T."/>
            <person name="Angelidaki I."/>
        </authorList>
    </citation>
    <scope>NUCLEOTIDE SEQUENCE [LARGE SCALE GENOMIC DNA]</scope>
    <source>
        <strain evidence="4">AS27yjCOA_65</strain>
    </source>
</reference>
<organism evidence="4 5">
    <name type="scientific">SAR324 cluster bacterium</name>
    <dbReference type="NCBI Taxonomy" id="2024889"/>
    <lineage>
        <taxon>Bacteria</taxon>
        <taxon>Deltaproteobacteria</taxon>
        <taxon>SAR324 cluster</taxon>
    </lineage>
</organism>
<evidence type="ECO:0000313" key="4">
    <source>
        <dbReference type="EMBL" id="NMC64506.1"/>
    </source>
</evidence>
<evidence type="ECO:0000256" key="1">
    <source>
        <dbReference type="ARBA" id="ARBA00023122"/>
    </source>
</evidence>
<evidence type="ECO:0000256" key="2">
    <source>
        <dbReference type="PROSITE-ProRule" id="PRU00703"/>
    </source>
</evidence>
<proteinExistence type="predicted"/>
<name>A0A7X9FUD4_9DELT</name>
<dbReference type="SMART" id="SM00116">
    <property type="entry name" value="CBS"/>
    <property type="match status" value="2"/>
</dbReference>
<dbReference type="Gene3D" id="3.10.580.10">
    <property type="entry name" value="CBS-domain"/>
    <property type="match status" value="1"/>
</dbReference>
<dbReference type="Pfam" id="PF00571">
    <property type="entry name" value="CBS"/>
    <property type="match status" value="2"/>
</dbReference>
<gene>
    <name evidence="4" type="ORF">GYA55_15175</name>
</gene>
<dbReference type="EMBL" id="JAAZON010000690">
    <property type="protein sequence ID" value="NMC64506.1"/>
    <property type="molecule type" value="Genomic_DNA"/>
</dbReference>
<feature type="domain" description="CBS" evidence="3">
    <location>
        <begin position="8"/>
        <end position="68"/>
    </location>
</feature>
<evidence type="ECO:0000313" key="5">
    <source>
        <dbReference type="Proteomes" id="UP000524246"/>
    </source>
</evidence>
<feature type="domain" description="CBS" evidence="3">
    <location>
        <begin position="76"/>
        <end position="135"/>
    </location>
</feature>
<dbReference type="InterPro" id="IPR051257">
    <property type="entry name" value="Diverse_CBS-Domain"/>
</dbReference>
<dbReference type="Proteomes" id="UP000524246">
    <property type="component" value="Unassembled WGS sequence"/>
</dbReference>
<sequence length="150" mass="16686">MSVSSVLKSKGNNVFKIAPDDSLSDCITLLNQERIGALLVVERDGRISGIISERDILRIAGSKPFKPTHIVVKDVMTPVARLITATLDESLQEIMERMTMNRIRHIPIMDGDQIAGMISIGDVVKTLLMLKEEENEHMKNYISGRNAVNL</sequence>
<dbReference type="PANTHER" id="PTHR43080:SF2">
    <property type="entry name" value="CBS DOMAIN-CONTAINING PROTEIN"/>
    <property type="match status" value="1"/>
</dbReference>